<gene>
    <name evidence="2" type="ORF">BO85DRAFT_448229</name>
</gene>
<evidence type="ECO:0000313" key="3">
    <source>
        <dbReference type="Proteomes" id="UP000249526"/>
    </source>
</evidence>
<dbReference type="Proteomes" id="UP000249526">
    <property type="component" value="Unassembled WGS sequence"/>
</dbReference>
<evidence type="ECO:0000313" key="2">
    <source>
        <dbReference type="EMBL" id="RAH59285.1"/>
    </source>
</evidence>
<protein>
    <submittedName>
        <fullName evidence="2">Uncharacterized protein</fullName>
    </submittedName>
</protein>
<sequence>MNWWQFRLSLLRIDGNVVKVSCPSGFFYRARTWQSWTSLLRVVTDYNTTTRSFELPLCCKVAGSLGETGMKVSCQLLRRKAPSSEPASIMRQEWTKTPLPGETPGPL</sequence>
<dbReference type="EMBL" id="KZ825059">
    <property type="protein sequence ID" value="RAH59285.1"/>
    <property type="molecule type" value="Genomic_DNA"/>
</dbReference>
<proteinExistence type="predicted"/>
<accession>A0A8G1VNY3</accession>
<keyword evidence="3" id="KW-1185">Reference proteome</keyword>
<dbReference type="AlphaFoldDB" id="A0A8G1VNY3"/>
<reference evidence="2 3" key="1">
    <citation type="submission" date="2018-02" db="EMBL/GenBank/DDBJ databases">
        <title>The genomes of Aspergillus section Nigri reveals drivers in fungal speciation.</title>
        <authorList>
            <consortium name="DOE Joint Genome Institute"/>
            <person name="Vesth T.C."/>
            <person name="Nybo J."/>
            <person name="Theobald S."/>
            <person name="Brandl J."/>
            <person name="Frisvad J.C."/>
            <person name="Nielsen K.F."/>
            <person name="Lyhne E.K."/>
            <person name="Kogle M.E."/>
            <person name="Kuo A."/>
            <person name="Riley R."/>
            <person name="Clum A."/>
            <person name="Nolan M."/>
            <person name="Lipzen A."/>
            <person name="Salamov A."/>
            <person name="Henrissat B."/>
            <person name="Wiebenga A."/>
            <person name="De vries R.P."/>
            <person name="Grigoriev I.V."/>
            <person name="Mortensen U.H."/>
            <person name="Andersen M.R."/>
            <person name="Baker S.E."/>
        </authorList>
    </citation>
    <scope>NUCLEOTIDE SEQUENCE [LARGE SCALE GENOMIC DNA]</scope>
    <source>
        <strain evidence="2 3">CBS 112811</strain>
    </source>
</reference>
<feature type="non-terminal residue" evidence="2">
    <location>
        <position position="107"/>
    </location>
</feature>
<feature type="region of interest" description="Disordered" evidence="1">
    <location>
        <begin position="83"/>
        <end position="107"/>
    </location>
</feature>
<evidence type="ECO:0000256" key="1">
    <source>
        <dbReference type="SAM" id="MobiDB-lite"/>
    </source>
</evidence>
<dbReference type="GeneID" id="37163287"/>
<name>A0A8G1VNY3_9EURO</name>
<dbReference type="RefSeq" id="XP_025517207.1">
    <property type="nucleotide sequence ID" value="XM_025659885.1"/>
</dbReference>
<organism evidence="2 3">
    <name type="scientific">Aspergillus piperis CBS 112811</name>
    <dbReference type="NCBI Taxonomy" id="1448313"/>
    <lineage>
        <taxon>Eukaryota</taxon>
        <taxon>Fungi</taxon>
        <taxon>Dikarya</taxon>
        <taxon>Ascomycota</taxon>
        <taxon>Pezizomycotina</taxon>
        <taxon>Eurotiomycetes</taxon>
        <taxon>Eurotiomycetidae</taxon>
        <taxon>Eurotiales</taxon>
        <taxon>Aspergillaceae</taxon>
        <taxon>Aspergillus</taxon>
        <taxon>Aspergillus subgen. Circumdati</taxon>
    </lineage>
</organism>